<evidence type="ECO:0000313" key="11">
    <source>
        <dbReference type="Proteomes" id="UP000469890"/>
    </source>
</evidence>
<dbReference type="InterPro" id="IPR020845">
    <property type="entry name" value="AMP-binding_CS"/>
</dbReference>
<keyword evidence="5" id="KW-0067">ATP-binding</keyword>
<evidence type="ECO:0000256" key="6">
    <source>
        <dbReference type="ARBA" id="ARBA00023242"/>
    </source>
</evidence>
<accession>A0A8H4B6G5</accession>
<comment type="similarity">
    <text evidence="1">Belongs to the ATP-dependent AMP-binding enzyme family.</text>
</comment>
<feature type="region of interest" description="Disordered" evidence="7">
    <location>
        <begin position="673"/>
        <end position="757"/>
    </location>
</feature>
<dbReference type="PROSITE" id="PS00455">
    <property type="entry name" value="AMP_BINDING"/>
    <property type="match status" value="1"/>
</dbReference>
<dbReference type="InterPro" id="IPR045310">
    <property type="entry name" value="Pcs60-like"/>
</dbReference>
<dbReference type="GO" id="GO:0006631">
    <property type="term" value="P:fatty acid metabolic process"/>
    <property type="evidence" value="ECO:0007669"/>
    <property type="project" value="TreeGrafter"/>
</dbReference>
<gene>
    <name evidence="10" type="ORF">FB192DRAFT_1429408</name>
    <name evidence="9" type="ORF">FB192DRAFT_1431448</name>
</gene>
<dbReference type="InterPro" id="IPR007219">
    <property type="entry name" value="XnlR_reg_dom"/>
</dbReference>
<keyword evidence="2" id="KW-0436">Ligase</keyword>
<dbReference type="InterPro" id="IPR000873">
    <property type="entry name" value="AMP-dep_synth/lig_dom"/>
</dbReference>
<proteinExistence type="inferred from homology"/>
<dbReference type="PANTHER" id="PTHR43201">
    <property type="entry name" value="ACYL-COA SYNTHETASE"/>
    <property type="match status" value="1"/>
</dbReference>
<reference evidence="9 11" key="1">
    <citation type="submission" date="2019-09" db="EMBL/GenBank/DDBJ databases">
        <authorList>
            <consortium name="DOE Joint Genome Institute"/>
            <person name="Mondo S.J."/>
            <person name="Navarro-Mendoza M.I."/>
            <person name="Perez-Arques C."/>
            <person name="Panchal S."/>
            <person name="Nicolas F.E."/>
            <person name="Ganguly P."/>
            <person name="Pangilinan J."/>
            <person name="Grigoriev I."/>
            <person name="Heitman J."/>
            <person name="Sanya K."/>
            <person name="Garre V."/>
        </authorList>
    </citation>
    <scope>NUCLEOTIDE SEQUENCE [LARGE SCALE GENOMIC DNA]</scope>
    <source>
        <strain evidence="9 11">MU402</strain>
    </source>
</reference>
<dbReference type="Gene3D" id="4.10.240.10">
    <property type="entry name" value="Zn(2)-C6 fungal-type DNA-binding domain"/>
    <property type="match status" value="1"/>
</dbReference>
<feature type="domain" description="Zn(2)-C6 fungal-type" evidence="8">
    <location>
        <begin position="29"/>
        <end position="58"/>
    </location>
</feature>
<organism evidence="9 11">
    <name type="scientific">Mucor circinelloides f. lusitanicus</name>
    <name type="common">Mucor racemosus var. lusitanicus</name>
    <dbReference type="NCBI Taxonomy" id="29924"/>
    <lineage>
        <taxon>Eukaryota</taxon>
        <taxon>Fungi</taxon>
        <taxon>Fungi incertae sedis</taxon>
        <taxon>Mucoromycota</taxon>
        <taxon>Mucoromycotina</taxon>
        <taxon>Mucoromycetes</taxon>
        <taxon>Mucorales</taxon>
        <taxon>Mucorineae</taxon>
        <taxon>Mucoraceae</taxon>
        <taxon>Mucor</taxon>
    </lineage>
</organism>
<protein>
    <recommendedName>
        <fullName evidence="8">Zn(2)-C6 fungal-type domain-containing protein</fullName>
    </recommendedName>
</protein>
<dbReference type="SMART" id="SM00906">
    <property type="entry name" value="Fungal_trans"/>
    <property type="match status" value="1"/>
</dbReference>
<dbReference type="GO" id="GO:0008270">
    <property type="term" value="F:zinc ion binding"/>
    <property type="evidence" value="ECO:0007669"/>
    <property type="project" value="InterPro"/>
</dbReference>
<dbReference type="GO" id="GO:0006351">
    <property type="term" value="P:DNA-templated transcription"/>
    <property type="evidence" value="ECO:0007669"/>
    <property type="project" value="InterPro"/>
</dbReference>
<dbReference type="Proteomes" id="UP000469890">
    <property type="component" value="Unassembled WGS sequence"/>
</dbReference>
<feature type="compositionally biased region" description="Low complexity" evidence="7">
    <location>
        <begin position="673"/>
        <end position="685"/>
    </location>
</feature>
<dbReference type="InterPro" id="IPR042099">
    <property type="entry name" value="ANL_N_sf"/>
</dbReference>
<name>A0A8H4B6G5_MUCCL</name>
<feature type="compositionally biased region" description="Low complexity" evidence="7">
    <location>
        <begin position="818"/>
        <end position="838"/>
    </location>
</feature>
<dbReference type="SUPFAM" id="SSF57701">
    <property type="entry name" value="Zn2/Cys6 DNA-binding domain"/>
    <property type="match status" value="1"/>
</dbReference>
<dbReference type="InterPro" id="IPR045851">
    <property type="entry name" value="AMP-bd_C_sf"/>
</dbReference>
<dbReference type="CDD" id="cd12148">
    <property type="entry name" value="fungal_TF_MHR"/>
    <property type="match status" value="1"/>
</dbReference>
<evidence type="ECO:0000256" key="4">
    <source>
        <dbReference type="ARBA" id="ARBA00022741"/>
    </source>
</evidence>
<dbReference type="InterPro" id="IPR036864">
    <property type="entry name" value="Zn2-C6_fun-type_DNA-bd_sf"/>
</dbReference>
<dbReference type="Pfam" id="PF04082">
    <property type="entry name" value="Fungal_trans"/>
    <property type="match status" value="1"/>
</dbReference>
<feature type="region of interest" description="Disordered" evidence="7">
    <location>
        <begin position="818"/>
        <end position="844"/>
    </location>
</feature>
<feature type="compositionally biased region" description="Low complexity" evidence="7">
    <location>
        <begin position="709"/>
        <end position="718"/>
    </location>
</feature>
<keyword evidence="4" id="KW-0547">Nucleotide-binding</keyword>
<dbReference type="GO" id="GO:0003677">
    <property type="term" value="F:DNA binding"/>
    <property type="evidence" value="ECO:0007669"/>
    <property type="project" value="InterPro"/>
</dbReference>
<evidence type="ECO:0000313" key="9">
    <source>
        <dbReference type="EMBL" id="KAF1796014.1"/>
    </source>
</evidence>
<dbReference type="SUPFAM" id="SSF56801">
    <property type="entry name" value="Acetyl-CoA synthetase-like"/>
    <property type="match status" value="1"/>
</dbReference>
<dbReference type="CDD" id="cd00067">
    <property type="entry name" value="GAL4"/>
    <property type="match status" value="1"/>
</dbReference>
<dbReference type="GO" id="GO:0031956">
    <property type="term" value="F:medium-chain fatty acid-CoA ligase activity"/>
    <property type="evidence" value="ECO:0007669"/>
    <property type="project" value="TreeGrafter"/>
</dbReference>
<dbReference type="PROSITE" id="PS00463">
    <property type="entry name" value="ZN2_CY6_FUNGAL_1"/>
    <property type="match status" value="1"/>
</dbReference>
<dbReference type="Gene3D" id="3.30.300.30">
    <property type="match status" value="1"/>
</dbReference>
<dbReference type="GO" id="GO:0005524">
    <property type="term" value="F:ATP binding"/>
    <property type="evidence" value="ECO:0007669"/>
    <property type="project" value="UniProtKB-KW"/>
</dbReference>
<dbReference type="EMBL" id="JAAECE010000016">
    <property type="protein sequence ID" value="KAF1796014.1"/>
    <property type="molecule type" value="Genomic_DNA"/>
</dbReference>
<evidence type="ECO:0000256" key="1">
    <source>
        <dbReference type="ARBA" id="ARBA00006432"/>
    </source>
</evidence>
<keyword evidence="3" id="KW-0479">Metal-binding</keyword>
<dbReference type="SMART" id="SM00066">
    <property type="entry name" value="GAL4"/>
    <property type="match status" value="1"/>
</dbReference>
<dbReference type="InterPro" id="IPR025110">
    <property type="entry name" value="AMP-bd_C"/>
</dbReference>
<dbReference type="PROSITE" id="PS50048">
    <property type="entry name" value="ZN2_CY6_FUNGAL_2"/>
    <property type="match status" value="1"/>
</dbReference>
<dbReference type="InterPro" id="IPR001138">
    <property type="entry name" value="Zn2Cys6_DnaBD"/>
</dbReference>
<dbReference type="PANTHER" id="PTHR43201:SF5">
    <property type="entry name" value="MEDIUM-CHAIN ACYL-COA LIGASE ACSF2, MITOCHONDRIAL"/>
    <property type="match status" value="1"/>
</dbReference>
<dbReference type="Gene3D" id="3.40.50.12780">
    <property type="entry name" value="N-terminal domain of ligase-like"/>
    <property type="match status" value="1"/>
</dbReference>
<evidence type="ECO:0000256" key="3">
    <source>
        <dbReference type="ARBA" id="ARBA00022723"/>
    </source>
</evidence>
<dbReference type="CDD" id="cd05926">
    <property type="entry name" value="FACL_fum10p_like"/>
    <property type="match status" value="1"/>
</dbReference>
<feature type="region of interest" description="Disordered" evidence="7">
    <location>
        <begin position="67"/>
        <end position="107"/>
    </location>
</feature>
<dbReference type="EMBL" id="JAAECE010000006">
    <property type="protein sequence ID" value="KAF1799540.1"/>
    <property type="molecule type" value="Genomic_DNA"/>
</dbReference>
<evidence type="ECO:0000256" key="5">
    <source>
        <dbReference type="ARBA" id="ARBA00022840"/>
    </source>
</evidence>
<keyword evidence="6" id="KW-0539">Nucleus</keyword>
<sequence>MSTSVIAMKHDLQDKKSASKQKRFKVGKACFTCRVKKIKCDGLQPCMQCKARSRPCTFSKDGSVLEAGANEQDNESIDKSPSPSTSRASTPPASNTHHSPKFKKPLPVDQKLLSSTTEILNRLNKLWPAEGKEGKWDLDQTKLNLTTIKSKAPSHDHTLGIEYLPSKSIQHAHIQSYFKHCYSIFPIIPKRIFFKQFDSPIQHYNASYLLTPVLLLMVMAHGAQQTQDDESDTWFQHAKSLILQQQHQQQPCSKPKLSTVIALALMCQFQSIYNPQPAIYGAMAFQMCLDLNLMRNYTGELDMKNDMLYQDEMDGGSDLKELQKRVCWGCYTLDKLIHIQTGQPWMLRSRDISLDMPLLQPGDDVTEHQILETFVCTIKLLQIAERTLQSDQQQAAMHQPIVRTHTYDQMSLNSDNALLDWLRSLPLHLQWTPLLNHSNNSALTTPAQPSNLMVCHLHMLYNIIELCVLKPYVSSTVKSIQARSAAVATHLVRLISALIDHATVWYYNYDFTTYALIESIKFHLGQSRHARFMFQQSMPLMKKLLSMVKTSSTLDKMTQFIYNLENAITEADNRAAAAVNNVEMFGQDDIMTPFVLGSLNAARYGDEERQQWSKLDYFANGLITPPTVKSKPSISMSSTMFVPPTMSSFHSYGASSHSAITDNLFQTAAAAAAAIQAPTQPQPHQQHQHQQHEQHDWRATPDRFQYTKSNNTTSNNNNQHPLEFLHNQQQPPAPQWLPATSTKKSSTSTADTNNSSDLTDIDALVAQIQENNNSPNSHSSSNDSASSSTTAAVAATVAMVTNENENLLYSLLSDRGNATANATSNSTSTTASNTTNNAPPTRNQSYSSIVQPYMNTTFTRHHHTHKSCINTTPAKSINNKKKYLFIDAMHPAIIIPQSADVPSKITYNQMLDIIYDFSRKLAAQVPAKALAPGRSISISYPNSFEFSVAFLGATFMNLVASPLNPAYTEDEFNFYLEDAQSSIMILPRGALNEKNNAAVKAAQKQGAIVVEIHWNGTSMEINARVPIELSDEPHRTIDKFTPRPDEPALLLHTSGTTGRPKGVPLSHLNLLTSMRNIVNTYELNPEDRTYLVMPLFHVHGLVCGLLATLLSGGVAVIPRKFSASHFWQDFKDNKCNWYTAVPTIHQILLRNPPSQVPAIRFIRSCSSSLAPATLEAVEKHFKAPVLEAYAMTEASHQMTSNPLPHRGPHKAGSVGLGQGVEVVILDDAGNPAELGEVCIRGKNVTKGYLNNPKATAESFTKDGYFRTGDQGKKDKDGYLILTGRIKELINRGGEKISPIELDSVMLSHPKIGEAVSFAVPDEMYGQEVHAAIVLKDGVKEDAKAIEKELQAYCATKLAKFKVPKRIYVTDIMPKTATGKIQRRKVSEVFFKGPAPAQAKL</sequence>
<feature type="compositionally biased region" description="Basic and acidic residues" evidence="7">
    <location>
        <begin position="690"/>
        <end position="701"/>
    </location>
</feature>
<dbReference type="Pfam" id="PF00501">
    <property type="entry name" value="AMP-binding"/>
    <property type="match status" value="1"/>
</dbReference>
<feature type="compositionally biased region" description="Low complexity" evidence="7">
    <location>
        <begin position="80"/>
        <end position="94"/>
    </location>
</feature>
<dbReference type="Pfam" id="PF00172">
    <property type="entry name" value="Zn_clus"/>
    <property type="match status" value="1"/>
</dbReference>
<evidence type="ECO:0000256" key="7">
    <source>
        <dbReference type="SAM" id="MobiDB-lite"/>
    </source>
</evidence>
<evidence type="ECO:0000256" key="2">
    <source>
        <dbReference type="ARBA" id="ARBA00022598"/>
    </source>
</evidence>
<comment type="caution">
    <text evidence="9">The sequence shown here is derived from an EMBL/GenBank/DDBJ whole genome shotgun (WGS) entry which is preliminary data.</text>
</comment>
<dbReference type="GO" id="GO:0000981">
    <property type="term" value="F:DNA-binding transcription factor activity, RNA polymerase II-specific"/>
    <property type="evidence" value="ECO:0007669"/>
    <property type="project" value="InterPro"/>
</dbReference>
<dbReference type="Pfam" id="PF13193">
    <property type="entry name" value="AMP-binding_C"/>
    <property type="match status" value="1"/>
</dbReference>
<feature type="compositionally biased region" description="Low complexity" evidence="7">
    <location>
        <begin position="736"/>
        <end position="757"/>
    </location>
</feature>
<evidence type="ECO:0000313" key="10">
    <source>
        <dbReference type="EMBL" id="KAF1799540.1"/>
    </source>
</evidence>
<evidence type="ECO:0000259" key="8">
    <source>
        <dbReference type="PROSITE" id="PS50048"/>
    </source>
</evidence>